<evidence type="ECO:0000313" key="7">
    <source>
        <dbReference type="EMBL" id="PJE27000.1"/>
    </source>
</evidence>
<evidence type="ECO:0000313" key="8">
    <source>
        <dbReference type="EMBL" id="SNY56088.1"/>
    </source>
</evidence>
<dbReference type="RefSeq" id="WP_097146883.1">
    <property type="nucleotide sequence ID" value="NZ_OBEA01000006.1"/>
</dbReference>
<evidence type="ECO:0000313" key="9">
    <source>
        <dbReference type="Proteomes" id="UP000231655"/>
    </source>
</evidence>
<keyword evidence="10" id="KW-1185">Reference proteome</keyword>
<dbReference type="Proteomes" id="UP000231655">
    <property type="component" value="Unassembled WGS sequence"/>
</dbReference>
<evidence type="ECO:0000256" key="2">
    <source>
        <dbReference type="ARBA" id="ARBA00022692"/>
    </source>
</evidence>
<feature type="transmembrane region" description="Helical" evidence="5">
    <location>
        <begin position="278"/>
        <end position="295"/>
    </location>
</feature>
<organism evidence="8 9">
    <name type="scientific">Pseudooceanicola antarcticus</name>
    <dbReference type="NCBI Taxonomy" id="1247613"/>
    <lineage>
        <taxon>Bacteria</taxon>
        <taxon>Pseudomonadati</taxon>
        <taxon>Pseudomonadota</taxon>
        <taxon>Alphaproteobacteria</taxon>
        <taxon>Rhodobacterales</taxon>
        <taxon>Paracoccaceae</taxon>
        <taxon>Pseudooceanicola</taxon>
    </lineage>
</organism>
<reference evidence="7 10" key="2">
    <citation type="journal article" date="2018" name="Int. J. Syst. Evol. Microbiol.">
        <title>Pseudooceanicola lipolyticus sp. nov., a marine alphaproteobacterium, reclassification of Oceanicola flagellatus as Pseudooceanicola flagellatus comb. nov. and emended description of the genus Pseudooceanicola.</title>
        <authorList>
            <person name="Huang M.-M."/>
            <person name="Guo L.-L."/>
            <person name="Wu Y.-H."/>
            <person name="Lai Q.-L."/>
            <person name="Shao Z.-Z."/>
            <person name="Wang C.-S."/>
            <person name="Wu M."/>
            <person name="Xu X.-W."/>
        </authorList>
    </citation>
    <scope>NUCLEOTIDE SEQUENCE [LARGE SCALE GENOMIC DNA]</scope>
    <source>
        <strain evidence="7 10">Ar-45</strain>
    </source>
</reference>
<dbReference type="InterPro" id="IPR011701">
    <property type="entry name" value="MFS"/>
</dbReference>
<feature type="transmembrane region" description="Helical" evidence="5">
    <location>
        <begin position="149"/>
        <end position="170"/>
    </location>
</feature>
<feature type="domain" description="Major facilitator superfamily (MFS) profile" evidence="6">
    <location>
        <begin position="20"/>
        <end position="387"/>
    </location>
</feature>
<evidence type="ECO:0000259" key="6">
    <source>
        <dbReference type="PROSITE" id="PS50850"/>
    </source>
</evidence>
<dbReference type="InterPro" id="IPR036259">
    <property type="entry name" value="MFS_trans_sf"/>
</dbReference>
<dbReference type="AlphaFoldDB" id="A0A285J778"/>
<feature type="transmembrane region" description="Helical" evidence="5">
    <location>
        <begin position="301"/>
        <end position="321"/>
    </location>
</feature>
<keyword evidence="2 5" id="KW-0812">Transmembrane</keyword>
<gene>
    <name evidence="7" type="ORF">CVM39_16880</name>
    <name evidence="8" type="ORF">SAMN06297129_3189</name>
</gene>
<feature type="transmembrane region" description="Helical" evidence="5">
    <location>
        <begin position="333"/>
        <end position="357"/>
    </location>
</feature>
<proteinExistence type="predicted"/>
<feature type="transmembrane region" description="Helical" evidence="5">
    <location>
        <begin position="110"/>
        <end position="128"/>
    </location>
</feature>
<evidence type="ECO:0000256" key="1">
    <source>
        <dbReference type="ARBA" id="ARBA00004141"/>
    </source>
</evidence>
<dbReference type="EMBL" id="OBEA01000006">
    <property type="protein sequence ID" value="SNY56088.1"/>
    <property type="molecule type" value="Genomic_DNA"/>
</dbReference>
<keyword evidence="4 5" id="KW-0472">Membrane</keyword>
<feature type="transmembrane region" description="Helical" evidence="5">
    <location>
        <begin position="26"/>
        <end position="45"/>
    </location>
</feature>
<evidence type="ECO:0000256" key="4">
    <source>
        <dbReference type="ARBA" id="ARBA00023136"/>
    </source>
</evidence>
<name>A0A285J778_9RHOB</name>
<dbReference type="InterPro" id="IPR051788">
    <property type="entry name" value="MFS_Transporter"/>
</dbReference>
<evidence type="ECO:0000313" key="10">
    <source>
        <dbReference type="Proteomes" id="UP000231702"/>
    </source>
</evidence>
<feature type="transmembrane region" description="Helical" evidence="5">
    <location>
        <begin position="363"/>
        <end position="384"/>
    </location>
</feature>
<evidence type="ECO:0000256" key="3">
    <source>
        <dbReference type="ARBA" id="ARBA00022989"/>
    </source>
</evidence>
<reference evidence="8 9" key="1">
    <citation type="submission" date="2017-09" db="EMBL/GenBank/DDBJ databases">
        <authorList>
            <person name="Ehlers B."/>
            <person name="Leendertz F.H."/>
        </authorList>
    </citation>
    <scope>NUCLEOTIDE SEQUENCE [LARGE SCALE GENOMIC DNA]</scope>
    <source>
        <strain evidence="8 9">CGMCC 1.12662</strain>
    </source>
</reference>
<accession>A0A285J778</accession>
<comment type="subcellular location">
    <subcellularLocation>
        <location evidence="1">Membrane</location>
        <topology evidence="1">Multi-pass membrane protein</topology>
    </subcellularLocation>
</comment>
<dbReference type="InterPro" id="IPR020846">
    <property type="entry name" value="MFS_dom"/>
</dbReference>
<sequence length="387" mass="39614">MTDLTQETSVTAEATRTAAARLATRLAFFSSGFAVACWAPLIPFVKARIGADEAQLGLLLLCLGLGSVTAMPLTGVLVSRIGTRALILTGGFGMALVLPLLPLAASVWQLAPALALFGASLGMIDVAMNIHAVEVEARSDKPLMSGFHGLFSLGNFAGAGLLTLLLSLGAAPLPSALLGAVLTALAMLVATPRFLRHRGGAPEPLVLPRGLVLVLALLAGVAFLTEGAMLDWGALLVLERGLLPPESAGLGYMTLSAAMVLARMTGDRIITRLGDRRVLLLGGAFTTAGFLLLLLSPWPPLALLGFAGIGLGIANMVPIFFSAAGRQRAMPPGLAIAAVTTTGYAGILMGPAAIGFVAEATSISATFWGLAVLALLVPLLARVVTGR</sequence>
<feature type="transmembrane region" description="Helical" evidence="5">
    <location>
        <begin position="57"/>
        <end position="78"/>
    </location>
</feature>
<dbReference type="PROSITE" id="PS50850">
    <property type="entry name" value="MFS"/>
    <property type="match status" value="1"/>
</dbReference>
<dbReference type="EMBL" id="PGTD01000018">
    <property type="protein sequence ID" value="PJE27000.1"/>
    <property type="molecule type" value="Genomic_DNA"/>
</dbReference>
<dbReference type="PANTHER" id="PTHR23514:SF13">
    <property type="entry name" value="INNER MEMBRANE PROTEIN YBJJ"/>
    <property type="match status" value="1"/>
</dbReference>
<feature type="transmembrane region" description="Helical" evidence="5">
    <location>
        <begin position="176"/>
        <end position="195"/>
    </location>
</feature>
<evidence type="ECO:0000256" key="5">
    <source>
        <dbReference type="SAM" id="Phobius"/>
    </source>
</evidence>
<dbReference type="Proteomes" id="UP000231702">
    <property type="component" value="Unassembled WGS sequence"/>
</dbReference>
<feature type="transmembrane region" description="Helical" evidence="5">
    <location>
        <begin position="207"/>
        <end position="229"/>
    </location>
</feature>
<dbReference type="OrthoDB" id="9810941at2"/>
<dbReference type="CDD" id="cd17393">
    <property type="entry name" value="MFS_MosC_like"/>
    <property type="match status" value="1"/>
</dbReference>
<protein>
    <submittedName>
        <fullName evidence="8">Fucose permease</fullName>
    </submittedName>
    <submittedName>
        <fullName evidence="7">MFS transporter</fullName>
    </submittedName>
</protein>
<keyword evidence="3 5" id="KW-1133">Transmembrane helix</keyword>
<dbReference type="Gene3D" id="1.20.1250.20">
    <property type="entry name" value="MFS general substrate transporter like domains"/>
    <property type="match status" value="2"/>
</dbReference>
<dbReference type="GO" id="GO:0016020">
    <property type="term" value="C:membrane"/>
    <property type="evidence" value="ECO:0007669"/>
    <property type="project" value="UniProtKB-SubCell"/>
</dbReference>
<feature type="transmembrane region" description="Helical" evidence="5">
    <location>
        <begin position="249"/>
        <end position="266"/>
    </location>
</feature>
<dbReference type="SUPFAM" id="SSF103473">
    <property type="entry name" value="MFS general substrate transporter"/>
    <property type="match status" value="1"/>
</dbReference>
<dbReference type="GO" id="GO:0022857">
    <property type="term" value="F:transmembrane transporter activity"/>
    <property type="evidence" value="ECO:0007669"/>
    <property type="project" value="InterPro"/>
</dbReference>
<dbReference type="PANTHER" id="PTHR23514">
    <property type="entry name" value="BYPASS OF STOP CODON PROTEIN 6"/>
    <property type="match status" value="1"/>
</dbReference>
<dbReference type="Pfam" id="PF07690">
    <property type="entry name" value="MFS_1"/>
    <property type="match status" value="1"/>
</dbReference>
<feature type="transmembrane region" description="Helical" evidence="5">
    <location>
        <begin position="85"/>
        <end position="104"/>
    </location>
</feature>